<gene>
    <name evidence="6" type="primary">GRN1</name>
    <name evidence="6" type="ORF">Anas_05052</name>
</gene>
<evidence type="ECO:0000259" key="5">
    <source>
        <dbReference type="PROSITE" id="PS00799"/>
    </source>
</evidence>
<dbReference type="InterPro" id="IPR000118">
    <property type="entry name" value="Granulin"/>
</dbReference>
<dbReference type="SUPFAM" id="SSF57277">
    <property type="entry name" value="Granulin repeat"/>
    <property type="match status" value="2"/>
</dbReference>
<reference evidence="6 7" key="1">
    <citation type="journal article" date="2019" name="PLoS Biol.">
        <title>Sex chromosomes control vertical transmission of feminizing Wolbachia symbionts in an isopod.</title>
        <authorList>
            <person name="Becking T."/>
            <person name="Chebbi M.A."/>
            <person name="Giraud I."/>
            <person name="Moumen B."/>
            <person name="Laverre T."/>
            <person name="Caubet Y."/>
            <person name="Peccoud J."/>
            <person name="Gilbert C."/>
            <person name="Cordaux R."/>
        </authorList>
    </citation>
    <scope>NUCLEOTIDE SEQUENCE [LARGE SCALE GENOMIC DNA]</scope>
    <source>
        <strain evidence="6">ANa2</strain>
        <tissue evidence="6">Whole body excluding digestive tract and cuticle</tissue>
    </source>
</reference>
<keyword evidence="4" id="KW-1015">Disulfide bond</keyword>
<dbReference type="Proteomes" id="UP000326759">
    <property type="component" value="Unassembled WGS sequence"/>
</dbReference>
<dbReference type="PANTHER" id="PTHR12274:SF3">
    <property type="entry name" value="PROGRANULIN"/>
    <property type="match status" value="1"/>
</dbReference>
<name>A0A5N5TMH1_9CRUS</name>
<dbReference type="AlphaFoldDB" id="A0A5N5TMH1"/>
<evidence type="ECO:0000256" key="3">
    <source>
        <dbReference type="ARBA" id="ARBA00022525"/>
    </source>
</evidence>
<dbReference type="InterPro" id="IPR037277">
    <property type="entry name" value="Granulin_sf"/>
</dbReference>
<dbReference type="SMART" id="SM00277">
    <property type="entry name" value="GRAN"/>
    <property type="match status" value="2"/>
</dbReference>
<dbReference type="OrthoDB" id="6381957at2759"/>
<comment type="subcellular location">
    <subcellularLocation>
        <location evidence="1">Secreted</location>
    </subcellularLocation>
</comment>
<proteinExistence type="inferred from homology"/>
<keyword evidence="3" id="KW-0964">Secreted</keyword>
<feature type="domain" description="Granulins" evidence="5">
    <location>
        <begin position="82"/>
        <end position="95"/>
    </location>
</feature>
<comment type="similarity">
    <text evidence="2">Belongs to the granulin family.</text>
</comment>
<evidence type="ECO:0000313" key="6">
    <source>
        <dbReference type="EMBL" id="KAB7507332.1"/>
    </source>
</evidence>
<accession>A0A5N5TMH1</accession>
<evidence type="ECO:0000256" key="1">
    <source>
        <dbReference type="ARBA" id="ARBA00004613"/>
    </source>
</evidence>
<sequence length="268" mass="29848">MVPHYHPDTLSAAFEGLDIDSEGAKYENESETVKYKDENHTLFVDVEDITCPDNSTCPDGATCCKTLLRTWSCCPFQNATCCKDEVHCCPNKYQCDLANKRCTKKEELILNIEEIVARQEMDHVQNTSSADVCGPCSYFGETCCKYENIVYCCPQGSVCGKGERKCLEDKHNGKIISLPDGEEAIWNKVLGQSIVVCPDKTEACPSEQTCCKKFSGDYGCCDLPVATCCPDRLTCCPNGYVCAKDGCERLPSFRLFHLPIFKEKTPLK</sequence>
<protein>
    <submittedName>
        <fullName evidence="6">Granulin-1</fullName>
    </submittedName>
</protein>
<organism evidence="6 7">
    <name type="scientific">Armadillidium nasatum</name>
    <dbReference type="NCBI Taxonomy" id="96803"/>
    <lineage>
        <taxon>Eukaryota</taxon>
        <taxon>Metazoa</taxon>
        <taxon>Ecdysozoa</taxon>
        <taxon>Arthropoda</taxon>
        <taxon>Crustacea</taxon>
        <taxon>Multicrustacea</taxon>
        <taxon>Malacostraca</taxon>
        <taxon>Eumalacostraca</taxon>
        <taxon>Peracarida</taxon>
        <taxon>Isopoda</taxon>
        <taxon>Oniscidea</taxon>
        <taxon>Crinocheta</taxon>
        <taxon>Armadillidiidae</taxon>
        <taxon>Armadillidium</taxon>
    </lineage>
</organism>
<dbReference type="PROSITE" id="PS00799">
    <property type="entry name" value="GRANULINS"/>
    <property type="match status" value="1"/>
</dbReference>
<dbReference type="GO" id="GO:0005576">
    <property type="term" value="C:extracellular region"/>
    <property type="evidence" value="ECO:0007669"/>
    <property type="project" value="UniProtKB-SubCell"/>
</dbReference>
<comment type="caution">
    <text evidence="6">The sequence shown here is derived from an EMBL/GenBank/DDBJ whole genome shotgun (WGS) entry which is preliminary data.</text>
</comment>
<evidence type="ECO:0000313" key="7">
    <source>
        <dbReference type="Proteomes" id="UP000326759"/>
    </source>
</evidence>
<evidence type="ECO:0000256" key="2">
    <source>
        <dbReference type="ARBA" id="ARBA00010093"/>
    </source>
</evidence>
<dbReference type="PANTHER" id="PTHR12274">
    <property type="entry name" value="GRANULIN"/>
    <property type="match status" value="1"/>
</dbReference>
<dbReference type="EMBL" id="SEYY01000413">
    <property type="protein sequence ID" value="KAB7507332.1"/>
    <property type="molecule type" value="Genomic_DNA"/>
</dbReference>
<dbReference type="InterPro" id="IPR039036">
    <property type="entry name" value="Granulin_fam"/>
</dbReference>
<dbReference type="Gene3D" id="2.10.25.160">
    <property type="entry name" value="Granulin"/>
    <property type="match status" value="2"/>
</dbReference>
<keyword evidence="7" id="KW-1185">Reference proteome</keyword>
<dbReference type="Pfam" id="PF00396">
    <property type="entry name" value="Granulin"/>
    <property type="match status" value="2"/>
</dbReference>
<evidence type="ECO:0000256" key="4">
    <source>
        <dbReference type="ARBA" id="ARBA00023157"/>
    </source>
</evidence>